<evidence type="ECO:0000256" key="4">
    <source>
        <dbReference type="ARBA" id="ARBA00022801"/>
    </source>
</evidence>
<keyword evidence="9" id="KW-1185">Reference proteome</keyword>
<feature type="domain" description="F5/8 type C" evidence="7">
    <location>
        <begin position="581"/>
        <end position="732"/>
    </location>
</feature>
<dbReference type="FunFam" id="3.20.20.80:FF:000052">
    <property type="entry name" value="Putative alpha-L-fucosidase 1"/>
    <property type="match status" value="1"/>
</dbReference>
<dbReference type="EC" id="3.2.1.51" evidence="2"/>
<evidence type="ECO:0000256" key="1">
    <source>
        <dbReference type="ARBA" id="ARBA00007951"/>
    </source>
</evidence>
<gene>
    <name evidence="8" type="primary">nedA_1</name>
    <name evidence="8" type="ORF">Pla175_24830</name>
</gene>
<feature type="signal peptide" evidence="6">
    <location>
        <begin position="1"/>
        <end position="23"/>
    </location>
</feature>
<keyword evidence="4 8" id="KW-0378">Hydrolase</keyword>
<evidence type="ECO:0000256" key="5">
    <source>
        <dbReference type="ARBA" id="ARBA00023295"/>
    </source>
</evidence>
<evidence type="ECO:0000256" key="2">
    <source>
        <dbReference type="ARBA" id="ARBA00012662"/>
    </source>
</evidence>
<dbReference type="GO" id="GO:0004308">
    <property type="term" value="F:exo-alpha-sialidase activity"/>
    <property type="evidence" value="ECO:0007669"/>
    <property type="project" value="UniProtKB-EC"/>
</dbReference>
<dbReference type="InterPro" id="IPR017853">
    <property type="entry name" value="GH"/>
</dbReference>
<dbReference type="InterPro" id="IPR008979">
    <property type="entry name" value="Galactose-bd-like_sf"/>
</dbReference>
<dbReference type="PROSITE" id="PS50022">
    <property type="entry name" value="FA58C_3"/>
    <property type="match status" value="1"/>
</dbReference>
<dbReference type="KEGG" id="pnd:Pla175_24830"/>
<dbReference type="GO" id="GO:0006004">
    <property type="term" value="P:fucose metabolic process"/>
    <property type="evidence" value="ECO:0007669"/>
    <property type="project" value="TreeGrafter"/>
</dbReference>
<evidence type="ECO:0000259" key="7">
    <source>
        <dbReference type="PROSITE" id="PS50022"/>
    </source>
</evidence>
<sequence length="732" mass="81283" precursor="true">MDDKRRHATLWLLLLFGAQTASAQDVVLSPGDSIENVVAKAASVRPTDRQVAWQSDEISAFIHFGMNTFTDREWGDGAEDPRWFNPTELDCRQWVRAAKAAGITRMILTAKHHDGFCLWPSKHTDHCVRSSPWKNGKGDVVGDFVAACREEAMHFGIYISPWDRHEPTYGDSPKYNQYFLNQLEEVLTAYPGIQEVWFDGACAEGPNGKRQEYDWRAYWKLIRRLAPEAAITVRGPDVRWCGNEAGHSRKSEWSVIPMPGDGASWLSSDAALAGFTRDIYGDDLGSRDVLMRSRLKGMRLAWYPAQVNTSIRPGWFYHENEDDRVRSLQDLLNVYYGSVGGNAQFLLNIPPDRRGLVHEKDVARLRQFGQTLQATYSNNLAVGAEGRLEVIGGAPVGDVAALLDGDSSTFLTTSDRPESVELVVELSAPRRANRLMLQEHIASGQRVEAFEVERYSDSKWLPLAEGAVIGRKRLLRFPDATLSKFRVRFTGFRVRPTLAGLGLYLAPAALAPPTIKRDLAGLVTIATPEGAYARYTLDGSIPTDGSSRYEGPIKMRRGGLVTAKAFPSTSDAVGGDSNDLVSQAEFGLAKAKWKVVDCDSQDGSEGAAGKAIDDDPTTFWHSRYRDQRDPMPHHLAIDLGEQVTIAGFIYAPRQDQWEGGIILRARFEVSEDGETWMVAADNVEFDNIVNSRQHQVVSLPTSVTSRYFRLTALRTVGDEDLASAAEVSVLIQ</sequence>
<name>A0A518DC90_9BACT</name>
<dbReference type="PANTHER" id="PTHR10030">
    <property type="entry name" value="ALPHA-L-FUCOSIDASE"/>
    <property type="match status" value="1"/>
</dbReference>
<evidence type="ECO:0000256" key="3">
    <source>
        <dbReference type="ARBA" id="ARBA00022729"/>
    </source>
</evidence>
<feature type="chain" id="PRO_5021827474" description="alpha-L-fucosidase" evidence="6">
    <location>
        <begin position="24"/>
        <end position="732"/>
    </location>
</feature>
<dbReference type="Pfam" id="PF13290">
    <property type="entry name" value="CHB_HEX_C_1"/>
    <property type="match status" value="1"/>
</dbReference>
<keyword evidence="3 6" id="KW-0732">Signal</keyword>
<dbReference type="GO" id="GO:0004560">
    <property type="term" value="F:alpha-L-fucosidase activity"/>
    <property type="evidence" value="ECO:0007669"/>
    <property type="project" value="InterPro"/>
</dbReference>
<evidence type="ECO:0000313" key="9">
    <source>
        <dbReference type="Proteomes" id="UP000317429"/>
    </source>
</evidence>
<dbReference type="Pfam" id="PF01120">
    <property type="entry name" value="Alpha_L_fucos"/>
    <property type="match status" value="2"/>
</dbReference>
<organism evidence="8 9">
    <name type="scientific">Pirellulimonas nuda</name>
    <dbReference type="NCBI Taxonomy" id="2528009"/>
    <lineage>
        <taxon>Bacteria</taxon>
        <taxon>Pseudomonadati</taxon>
        <taxon>Planctomycetota</taxon>
        <taxon>Planctomycetia</taxon>
        <taxon>Pirellulales</taxon>
        <taxon>Lacipirellulaceae</taxon>
        <taxon>Pirellulimonas</taxon>
    </lineage>
</organism>
<dbReference type="AlphaFoldDB" id="A0A518DC90"/>
<dbReference type="InterPro" id="IPR000421">
    <property type="entry name" value="FA58C"/>
</dbReference>
<dbReference type="InterPro" id="IPR000933">
    <property type="entry name" value="Glyco_hydro_29"/>
</dbReference>
<protein>
    <recommendedName>
        <fullName evidence="2">alpha-L-fucosidase</fullName>
        <ecNumber evidence="2">3.2.1.51</ecNumber>
    </recommendedName>
</protein>
<dbReference type="Gene3D" id="2.60.120.260">
    <property type="entry name" value="Galactose-binding domain-like"/>
    <property type="match status" value="2"/>
</dbReference>
<proteinExistence type="inferred from homology"/>
<comment type="similarity">
    <text evidence="1">Belongs to the glycosyl hydrolase 29 family.</text>
</comment>
<keyword evidence="5 8" id="KW-0326">Glycosidase</keyword>
<dbReference type="GO" id="GO:0005764">
    <property type="term" value="C:lysosome"/>
    <property type="evidence" value="ECO:0007669"/>
    <property type="project" value="TreeGrafter"/>
</dbReference>
<evidence type="ECO:0000256" key="6">
    <source>
        <dbReference type="SAM" id="SignalP"/>
    </source>
</evidence>
<dbReference type="RefSeq" id="WP_145284931.1">
    <property type="nucleotide sequence ID" value="NZ_CP036291.1"/>
</dbReference>
<dbReference type="EMBL" id="CP036291">
    <property type="protein sequence ID" value="QDU89097.1"/>
    <property type="molecule type" value="Genomic_DNA"/>
</dbReference>
<dbReference type="SUPFAM" id="SSF51445">
    <property type="entry name" value="(Trans)glycosidases"/>
    <property type="match status" value="1"/>
</dbReference>
<reference evidence="8 9" key="1">
    <citation type="submission" date="2019-02" db="EMBL/GenBank/DDBJ databases">
        <title>Deep-cultivation of Planctomycetes and their phenomic and genomic characterization uncovers novel biology.</title>
        <authorList>
            <person name="Wiegand S."/>
            <person name="Jogler M."/>
            <person name="Boedeker C."/>
            <person name="Pinto D."/>
            <person name="Vollmers J."/>
            <person name="Rivas-Marin E."/>
            <person name="Kohn T."/>
            <person name="Peeters S.H."/>
            <person name="Heuer A."/>
            <person name="Rast P."/>
            <person name="Oberbeckmann S."/>
            <person name="Bunk B."/>
            <person name="Jeske O."/>
            <person name="Meyerdierks A."/>
            <person name="Storesund J.E."/>
            <person name="Kallscheuer N."/>
            <person name="Luecker S."/>
            <person name="Lage O.M."/>
            <person name="Pohl T."/>
            <person name="Merkel B.J."/>
            <person name="Hornburger P."/>
            <person name="Mueller R.-W."/>
            <person name="Bruemmer F."/>
            <person name="Labrenz M."/>
            <person name="Spormann A.M."/>
            <person name="Op den Camp H."/>
            <person name="Overmann J."/>
            <person name="Amann R."/>
            <person name="Jetten M.S.M."/>
            <person name="Mascher T."/>
            <person name="Medema M.H."/>
            <person name="Devos D.P."/>
            <person name="Kaster A.-K."/>
            <person name="Ovreas L."/>
            <person name="Rohde M."/>
            <person name="Galperin M.Y."/>
            <person name="Jogler C."/>
        </authorList>
    </citation>
    <scope>NUCLEOTIDE SEQUENCE [LARGE SCALE GENOMIC DNA]</scope>
    <source>
        <strain evidence="8 9">Pla175</strain>
    </source>
</reference>
<dbReference type="Proteomes" id="UP000317429">
    <property type="component" value="Chromosome"/>
</dbReference>
<dbReference type="SMR" id="A0A518DC90"/>
<dbReference type="InterPro" id="IPR059177">
    <property type="entry name" value="GH29D-like_dom"/>
</dbReference>
<dbReference type="SUPFAM" id="SSF49785">
    <property type="entry name" value="Galactose-binding domain-like"/>
    <property type="match status" value="2"/>
</dbReference>
<dbReference type="SMART" id="SM00812">
    <property type="entry name" value="Alpha_L_fucos"/>
    <property type="match status" value="1"/>
</dbReference>
<dbReference type="OrthoDB" id="107551at2"/>
<dbReference type="Gene3D" id="3.20.20.80">
    <property type="entry name" value="Glycosidases"/>
    <property type="match status" value="1"/>
</dbReference>
<dbReference type="GO" id="GO:0016139">
    <property type="term" value="P:glycoside catabolic process"/>
    <property type="evidence" value="ECO:0007669"/>
    <property type="project" value="TreeGrafter"/>
</dbReference>
<dbReference type="InterPro" id="IPR057739">
    <property type="entry name" value="Glyco_hydro_29_N"/>
</dbReference>
<dbReference type="PANTHER" id="PTHR10030:SF37">
    <property type="entry name" value="ALPHA-L-FUCOSIDASE-RELATED"/>
    <property type="match status" value="1"/>
</dbReference>
<accession>A0A518DC90</accession>
<evidence type="ECO:0000313" key="8">
    <source>
        <dbReference type="EMBL" id="QDU89097.1"/>
    </source>
</evidence>
<dbReference type="Pfam" id="PF00754">
    <property type="entry name" value="F5_F8_type_C"/>
    <property type="match status" value="1"/>
</dbReference>